<protein>
    <submittedName>
        <fullName evidence="2">Uncharacterized protein</fullName>
    </submittedName>
</protein>
<evidence type="ECO:0000256" key="1">
    <source>
        <dbReference type="SAM" id="Phobius"/>
    </source>
</evidence>
<organism evidence="2 3">
    <name type="scientific">Hoylesella buccalis</name>
    <dbReference type="NCBI Taxonomy" id="28127"/>
    <lineage>
        <taxon>Bacteria</taxon>
        <taxon>Pseudomonadati</taxon>
        <taxon>Bacteroidota</taxon>
        <taxon>Bacteroidia</taxon>
        <taxon>Bacteroidales</taxon>
        <taxon>Prevotellaceae</taxon>
        <taxon>Hoylesella</taxon>
    </lineage>
</organism>
<accession>A0A2N6QRU0</accession>
<keyword evidence="1" id="KW-1133">Transmembrane helix</keyword>
<dbReference type="Proteomes" id="UP000235564">
    <property type="component" value="Unassembled WGS sequence"/>
</dbReference>
<dbReference type="EMBL" id="PNGJ01000003">
    <property type="protein sequence ID" value="PMC24626.1"/>
    <property type="molecule type" value="Genomic_DNA"/>
</dbReference>
<proteinExistence type="predicted"/>
<comment type="caution">
    <text evidence="2">The sequence shown here is derived from an EMBL/GenBank/DDBJ whole genome shotgun (WGS) entry which is preliminary data.</text>
</comment>
<dbReference type="AlphaFoldDB" id="A0A2N6QRU0"/>
<evidence type="ECO:0000313" key="3">
    <source>
        <dbReference type="Proteomes" id="UP000235564"/>
    </source>
</evidence>
<name>A0A2N6QRU0_9BACT</name>
<feature type="transmembrane region" description="Helical" evidence="1">
    <location>
        <begin position="42"/>
        <end position="62"/>
    </location>
</feature>
<sequence>MIKYFLQIAVQRYCFFASLPNNFRTFVDKYRLLMRNKLSPTMALYCVYLGVFLLVLSHVTGWNRMNGLLLTALLLIFLGIIGYILIQKHQDKY</sequence>
<gene>
    <name evidence="2" type="ORF">CJ231_05060</name>
</gene>
<reference evidence="2 3" key="1">
    <citation type="submission" date="2017-09" db="EMBL/GenBank/DDBJ databases">
        <title>Bacterial strain isolated from the female urinary microbiota.</title>
        <authorList>
            <person name="Thomas-White K."/>
            <person name="Kumar N."/>
            <person name="Forster S."/>
            <person name="Putonti C."/>
            <person name="Lawley T."/>
            <person name="Wolfe A.J."/>
        </authorList>
    </citation>
    <scope>NUCLEOTIDE SEQUENCE [LARGE SCALE GENOMIC DNA]</scope>
    <source>
        <strain evidence="2 3">UMB0536</strain>
    </source>
</reference>
<feature type="transmembrane region" description="Helical" evidence="1">
    <location>
        <begin position="68"/>
        <end position="86"/>
    </location>
</feature>
<keyword evidence="1" id="KW-0812">Transmembrane</keyword>
<keyword evidence="1" id="KW-0472">Membrane</keyword>
<evidence type="ECO:0000313" key="2">
    <source>
        <dbReference type="EMBL" id="PMC24626.1"/>
    </source>
</evidence>